<name>A0ABS3G489_9FLAO</name>
<evidence type="ECO:0000256" key="2">
    <source>
        <dbReference type="ARBA" id="ARBA00009477"/>
    </source>
</evidence>
<dbReference type="PANTHER" id="PTHR30158:SF23">
    <property type="entry name" value="MULTIDRUG RESISTANCE PROTEIN MEXA"/>
    <property type="match status" value="1"/>
</dbReference>
<dbReference type="PROSITE" id="PS51257">
    <property type="entry name" value="PROKAR_LIPOPROTEIN"/>
    <property type="match status" value="1"/>
</dbReference>
<keyword evidence="7" id="KW-1185">Reference proteome</keyword>
<dbReference type="Pfam" id="PF25944">
    <property type="entry name" value="Beta-barrel_RND"/>
    <property type="match status" value="1"/>
</dbReference>
<dbReference type="Gene3D" id="1.10.287.470">
    <property type="entry name" value="Helix hairpin bin"/>
    <property type="match status" value="1"/>
</dbReference>
<evidence type="ECO:0000259" key="3">
    <source>
        <dbReference type="Pfam" id="PF25917"/>
    </source>
</evidence>
<feature type="domain" description="Multidrug resistance protein MdtA-like barrel-sandwich hybrid" evidence="3">
    <location>
        <begin position="60"/>
        <end position="187"/>
    </location>
</feature>
<feature type="domain" description="Multidrug resistance protein MdtA-like beta-barrel" evidence="4">
    <location>
        <begin position="193"/>
        <end position="270"/>
    </location>
</feature>
<dbReference type="Pfam" id="PF25967">
    <property type="entry name" value="RND-MFP_C"/>
    <property type="match status" value="1"/>
</dbReference>
<evidence type="ECO:0000259" key="4">
    <source>
        <dbReference type="Pfam" id="PF25944"/>
    </source>
</evidence>
<accession>A0ABS3G489</accession>
<dbReference type="Proteomes" id="UP000664044">
    <property type="component" value="Unassembled WGS sequence"/>
</dbReference>
<sequence length="359" mass="39588">MRKKPISYVLATVLLVAIGSCGNKETAQGGQVPEYPAVEVQQAKTVLEKKYPATIAGREDIEVRPKIEGYLEKIYVDEGATVKKGDLLFKISAPQYQQTVIAAESAVKNAQIHVDKTRPLVADTIVNPYELEMAILDLQAKKADLVQARTNLGYTLIKSPVDGVVGEIIFRTGSLVSPQVQQPLTVVSDINEVHVYFSLDEREFLDLYNAYEGETLDEKLKHFPKVQLVLSNGERAKAEGTITSIAGLLDRNTGAARIRATFPNSDYMIRSGGSGSLIMEQTYQNALLVPQKSTFELQDKRMVYKVVDNRVVSTEIQVMSLATNESFVVTQGLVPGDIVVYEGAGTLREDMEIHPKIIQ</sequence>
<proteinExistence type="inferred from homology"/>
<dbReference type="NCBIfam" id="TIGR01730">
    <property type="entry name" value="RND_mfp"/>
    <property type="match status" value="1"/>
</dbReference>
<evidence type="ECO:0000259" key="5">
    <source>
        <dbReference type="Pfam" id="PF25967"/>
    </source>
</evidence>
<organism evidence="6 7">
    <name type="scientific">Flagellimonas aurea</name>
    <dbReference type="NCBI Taxonomy" id="2915619"/>
    <lineage>
        <taxon>Bacteria</taxon>
        <taxon>Pseudomonadati</taxon>
        <taxon>Bacteroidota</taxon>
        <taxon>Flavobacteriia</taxon>
        <taxon>Flavobacteriales</taxon>
        <taxon>Flavobacteriaceae</taxon>
        <taxon>Flagellimonas</taxon>
    </lineage>
</organism>
<dbReference type="InterPro" id="IPR058626">
    <property type="entry name" value="MdtA-like_b-barrel"/>
</dbReference>
<dbReference type="EMBL" id="JAFLNL010000003">
    <property type="protein sequence ID" value="MBO0353874.1"/>
    <property type="molecule type" value="Genomic_DNA"/>
</dbReference>
<evidence type="ECO:0000256" key="1">
    <source>
        <dbReference type="ARBA" id="ARBA00004196"/>
    </source>
</evidence>
<evidence type="ECO:0000313" key="7">
    <source>
        <dbReference type="Proteomes" id="UP000664044"/>
    </source>
</evidence>
<dbReference type="InterPro" id="IPR058627">
    <property type="entry name" value="MdtA-like_C"/>
</dbReference>
<dbReference type="Gene3D" id="2.40.30.170">
    <property type="match status" value="1"/>
</dbReference>
<dbReference type="Gene3D" id="2.40.50.100">
    <property type="match status" value="1"/>
</dbReference>
<dbReference type="InterPro" id="IPR006143">
    <property type="entry name" value="RND_pump_MFP"/>
</dbReference>
<gene>
    <name evidence="6" type="ORF">J0656_07585</name>
</gene>
<dbReference type="Pfam" id="PF25917">
    <property type="entry name" value="BSH_RND"/>
    <property type="match status" value="1"/>
</dbReference>
<dbReference type="PANTHER" id="PTHR30158">
    <property type="entry name" value="ACRA/E-RELATED COMPONENT OF DRUG EFFLUX TRANSPORTER"/>
    <property type="match status" value="1"/>
</dbReference>
<reference evidence="6 7" key="1">
    <citation type="submission" date="2021-03" db="EMBL/GenBank/DDBJ databases">
        <title>Muricauda lutimaris sp. nov. and Muricauda ruestringensis sp. nov, two marine members of the Flavobacteriaceae isolated from deep sea sediments of Western Pacific.</title>
        <authorList>
            <person name="Zhao S."/>
            <person name="Liu R."/>
        </authorList>
    </citation>
    <scope>NUCLEOTIDE SEQUENCE [LARGE SCALE GENOMIC DNA]</scope>
    <source>
        <strain evidence="6 7">BC31-1-A7</strain>
    </source>
</reference>
<dbReference type="InterPro" id="IPR058625">
    <property type="entry name" value="MdtA-like_BSH"/>
</dbReference>
<dbReference type="RefSeq" id="WP_207032658.1">
    <property type="nucleotide sequence ID" value="NZ_JAFLNL010000003.1"/>
</dbReference>
<evidence type="ECO:0000313" key="6">
    <source>
        <dbReference type="EMBL" id="MBO0353874.1"/>
    </source>
</evidence>
<comment type="caution">
    <text evidence="6">The sequence shown here is derived from an EMBL/GenBank/DDBJ whole genome shotgun (WGS) entry which is preliminary data.</text>
</comment>
<feature type="domain" description="Multidrug resistance protein MdtA-like C-terminal permuted SH3" evidence="5">
    <location>
        <begin position="285"/>
        <end position="345"/>
    </location>
</feature>
<comment type="similarity">
    <text evidence="2">Belongs to the membrane fusion protein (MFP) (TC 8.A.1) family.</text>
</comment>
<dbReference type="Gene3D" id="2.40.420.20">
    <property type="match status" value="1"/>
</dbReference>
<comment type="subcellular location">
    <subcellularLocation>
        <location evidence="1">Cell envelope</location>
    </subcellularLocation>
</comment>
<dbReference type="SUPFAM" id="SSF111369">
    <property type="entry name" value="HlyD-like secretion proteins"/>
    <property type="match status" value="1"/>
</dbReference>
<protein>
    <submittedName>
        <fullName evidence="6">Efflux RND transporter periplasmic adaptor subunit</fullName>
    </submittedName>
</protein>